<protein>
    <submittedName>
        <fullName evidence="2">Uncharacterized protein</fullName>
    </submittedName>
</protein>
<proteinExistence type="predicted"/>
<keyword evidence="3" id="KW-1185">Reference proteome</keyword>
<dbReference type="Proteomes" id="UP000633509">
    <property type="component" value="Unassembled WGS sequence"/>
</dbReference>
<evidence type="ECO:0000313" key="3">
    <source>
        <dbReference type="Proteomes" id="UP000633509"/>
    </source>
</evidence>
<dbReference type="EMBL" id="JADBEK010000001">
    <property type="protein sequence ID" value="MBE1584506.1"/>
    <property type="molecule type" value="Genomic_DNA"/>
</dbReference>
<feature type="region of interest" description="Disordered" evidence="1">
    <location>
        <begin position="16"/>
        <end position="41"/>
    </location>
</feature>
<evidence type="ECO:0000313" key="2">
    <source>
        <dbReference type="EMBL" id="MBE1584506.1"/>
    </source>
</evidence>
<gene>
    <name evidence="2" type="ORF">H4W80_002764</name>
</gene>
<accession>A0ABR9LV36</accession>
<name>A0ABR9LV36_9ACTN</name>
<evidence type="ECO:0000256" key="1">
    <source>
        <dbReference type="SAM" id="MobiDB-lite"/>
    </source>
</evidence>
<sequence>MVALGLAVASRAIADDNPAASGPLSRVPATDLTAGQAAGRG</sequence>
<comment type="caution">
    <text evidence="2">The sequence shown here is derived from an EMBL/GenBank/DDBJ whole genome shotgun (WGS) entry which is preliminary data.</text>
</comment>
<dbReference type="RefSeq" id="WP_264085983.1">
    <property type="nucleotide sequence ID" value="NZ_JADBEK010000001.1"/>
</dbReference>
<reference evidence="2 3" key="1">
    <citation type="submission" date="2020-10" db="EMBL/GenBank/DDBJ databases">
        <title>Sequencing the genomes of 1000 actinobacteria strains.</title>
        <authorList>
            <person name="Klenk H.-P."/>
        </authorList>
    </citation>
    <scope>NUCLEOTIDE SEQUENCE [LARGE SCALE GENOMIC DNA]</scope>
    <source>
        <strain evidence="2 3">DSM 43173</strain>
    </source>
</reference>
<organism evidence="2 3">
    <name type="scientific">Nonomuraea angiospora</name>
    <dbReference type="NCBI Taxonomy" id="46172"/>
    <lineage>
        <taxon>Bacteria</taxon>
        <taxon>Bacillati</taxon>
        <taxon>Actinomycetota</taxon>
        <taxon>Actinomycetes</taxon>
        <taxon>Streptosporangiales</taxon>
        <taxon>Streptosporangiaceae</taxon>
        <taxon>Nonomuraea</taxon>
    </lineage>
</organism>